<name>A2SEB0_METPP</name>
<dbReference type="RefSeq" id="WP_011828537.1">
    <property type="nucleotide sequence ID" value="NC_008825.1"/>
</dbReference>
<reference evidence="1 2" key="1">
    <citation type="journal article" date="2007" name="J. Bacteriol.">
        <title>Whole-genome analysis of the methyl tert-butyl ether-degrading beta-proteobacterium Methylibium petroleiphilum PM1.</title>
        <authorList>
            <person name="Kane S.R."/>
            <person name="Chakicherla A.Y."/>
            <person name="Chain P.S.G."/>
            <person name="Schmidt R."/>
            <person name="Shin M.W."/>
            <person name="Legler T.C."/>
            <person name="Scow K.M."/>
            <person name="Larimer F.W."/>
            <person name="Lucas S.M."/>
            <person name="Richardson P.M."/>
            <person name="Hristova K.R."/>
        </authorList>
    </citation>
    <scope>NUCLEOTIDE SEQUENCE [LARGE SCALE GENOMIC DNA]</scope>
    <source>
        <strain evidence="2">ATCC BAA-1232 / LMG 22953 / PM1</strain>
    </source>
</reference>
<gene>
    <name evidence="1" type="ordered locus">Mpe_A0937</name>
</gene>
<dbReference type="STRING" id="420662.Mpe_A0937"/>
<evidence type="ECO:0000313" key="1">
    <source>
        <dbReference type="EMBL" id="ABM93899.1"/>
    </source>
</evidence>
<dbReference type="AlphaFoldDB" id="A2SEB0"/>
<proteinExistence type="predicted"/>
<dbReference type="KEGG" id="mpt:Mpe_A0937"/>
<dbReference type="EMBL" id="CP000555">
    <property type="protein sequence ID" value="ABM93899.1"/>
    <property type="molecule type" value="Genomic_DNA"/>
</dbReference>
<dbReference type="eggNOG" id="ENOG503328B">
    <property type="taxonomic scope" value="Bacteria"/>
</dbReference>
<dbReference type="HOGENOM" id="CLU_194340_0_0_4"/>
<sequence length="79" mass="8926">MPDPTADDPDEAAREATRYQLRFQSLFDAGRAYAFPCDAAGQVRMDGLGEHELNSYLYARALVGRDFAVPRVYARRRPC</sequence>
<accession>A2SEB0</accession>
<keyword evidence="2" id="KW-1185">Reference proteome</keyword>
<evidence type="ECO:0000313" key="2">
    <source>
        <dbReference type="Proteomes" id="UP000000366"/>
    </source>
</evidence>
<protein>
    <submittedName>
        <fullName evidence="1">Uncharacterized protein</fullName>
    </submittedName>
</protein>
<organism evidence="1 2">
    <name type="scientific">Methylibium petroleiphilum (strain ATCC BAA-1232 / LMG 22953 / PM1)</name>
    <dbReference type="NCBI Taxonomy" id="420662"/>
    <lineage>
        <taxon>Bacteria</taxon>
        <taxon>Pseudomonadati</taxon>
        <taxon>Pseudomonadota</taxon>
        <taxon>Betaproteobacteria</taxon>
        <taxon>Burkholderiales</taxon>
        <taxon>Sphaerotilaceae</taxon>
        <taxon>Methylibium</taxon>
    </lineage>
</organism>
<dbReference type="Proteomes" id="UP000000366">
    <property type="component" value="Chromosome"/>
</dbReference>